<evidence type="ECO:0000313" key="3">
    <source>
        <dbReference type="EMBL" id="KAG8176861.1"/>
    </source>
</evidence>
<dbReference type="AlphaFoldDB" id="A0AAV6TZD6"/>
<dbReference type="Proteomes" id="UP000827092">
    <property type="component" value="Unassembled WGS sequence"/>
</dbReference>
<feature type="coiled-coil region" evidence="1">
    <location>
        <begin position="615"/>
        <end position="666"/>
    </location>
</feature>
<evidence type="ECO:0000313" key="4">
    <source>
        <dbReference type="Proteomes" id="UP000827092"/>
    </source>
</evidence>
<keyword evidence="1" id="KW-0175">Coiled coil</keyword>
<evidence type="ECO:0000256" key="1">
    <source>
        <dbReference type="SAM" id="Coils"/>
    </source>
</evidence>
<protein>
    <submittedName>
        <fullName evidence="3">Uncharacterized protein</fullName>
    </submittedName>
</protein>
<dbReference type="EMBL" id="JAFNEN010000847">
    <property type="protein sequence ID" value="KAG8176861.1"/>
    <property type="molecule type" value="Genomic_DNA"/>
</dbReference>
<organism evidence="3 4">
    <name type="scientific">Oedothorax gibbosus</name>
    <dbReference type="NCBI Taxonomy" id="931172"/>
    <lineage>
        <taxon>Eukaryota</taxon>
        <taxon>Metazoa</taxon>
        <taxon>Ecdysozoa</taxon>
        <taxon>Arthropoda</taxon>
        <taxon>Chelicerata</taxon>
        <taxon>Arachnida</taxon>
        <taxon>Araneae</taxon>
        <taxon>Araneomorphae</taxon>
        <taxon>Entelegynae</taxon>
        <taxon>Araneoidea</taxon>
        <taxon>Linyphiidae</taxon>
        <taxon>Erigoninae</taxon>
        <taxon>Oedothorax</taxon>
    </lineage>
</organism>
<evidence type="ECO:0000256" key="2">
    <source>
        <dbReference type="SAM" id="MobiDB-lite"/>
    </source>
</evidence>
<name>A0AAV6TZD6_9ARAC</name>
<feature type="compositionally biased region" description="Polar residues" evidence="2">
    <location>
        <begin position="1020"/>
        <end position="1044"/>
    </location>
</feature>
<accession>A0AAV6TZD6</accession>
<sequence>MDTYPKLRDLSFLQTEDFPIGENWQIPVMTDDDVLWSIVLAYLNSFPESNKNELDRHVVNLLGKKLRDAAFETDPKIENSEGKSALFYALTKHASNLLYFLYDHAVNACFQTSGIKRTVDSAIVVNLMTVKELLIEMKEKVEMSNLKINVKDNSLKKLDELCRFNDFQTEVCKSINFVTHTFSLSVASNVNEANERKKIILSILDYYEKYFEWNNEVGPHEGEIAFFQDFYKHFYYYENLDFCSAIMFFDNLFLLKERIKLSPNKYSEVESKFFLFIYWRKYFTFIVEKSPRLQIVSCMIIFQERLALKKCLGSFKKTIEKVHTSGKNTVDRLPKNEVRTLRNKPEIYGRFLVLRLKHYFHAVASINLIDFKAVLILQRTLQVIGECIKEGEEETGELNSENIVQDKDFKSVQKVFSLILPEGLLSILRQIRNELVHPKELINFSYRISAEGDYELFNVIRKEILTLEGIFNNIFCAQKYEMENYVSSRIQIATTKARATKISDLHKPKLMKILSSTDGEFTNKDNFEYKWIKLFEELSSSMTSSLNKEEKVINKGSISQLKYIFDNSFCALKNEVISMKNICFNVRASIDYMGDYFFSIEYIFSYLILKDMDLKHDLKNKLKNKLQERKDLFKNALAAYPHTYDNEVFQQEIEAILSDYEQIKEEIFLTSNCQPEKKVQFSFEHIEKFKKILKEKCYLNGTEKKKILKSIPEDIMETLETKCKLKRFLEGKGCLKLNKEEFGEEINKLPLKPREKQDMLDDFDLEDTKNSLHIINSVLGNFYPELQDAISKNELNDKKQYKDICNGLKLPDSSRDILSKIIKGTPREVNEKRIHFLRNRIKQLKAILIDEDASIKKLWESPQSTRKKSYVHELLVNVLNDPGTQAAVEMLLLDCMIILKTTDLKDLYRKTTNLFNGINLRNVLAHGNPLLESLGSLLDPRDLPSELVRKMIDLISDLDVIDCMVDILDEIGHVFETFHQFMNENEDDGFKELKEERKSKRKKIASSHNWEQYAKLIPRQQGSTTASPSPNEPTGGSAGDSSNDVPGPSEPDPQDQFSC</sequence>
<reference evidence="3 4" key="1">
    <citation type="journal article" date="2022" name="Nat. Ecol. Evol.">
        <title>A masculinizing supergene underlies an exaggerated male reproductive morph in a spider.</title>
        <authorList>
            <person name="Hendrickx F."/>
            <person name="De Corte Z."/>
            <person name="Sonet G."/>
            <person name="Van Belleghem S.M."/>
            <person name="Kostlbacher S."/>
            <person name="Vangestel C."/>
        </authorList>
    </citation>
    <scope>NUCLEOTIDE SEQUENCE [LARGE SCALE GENOMIC DNA]</scope>
    <source>
        <strain evidence="3">W744_W776</strain>
    </source>
</reference>
<feature type="region of interest" description="Disordered" evidence="2">
    <location>
        <begin position="999"/>
        <end position="1059"/>
    </location>
</feature>
<comment type="caution">
    <text evidence="3">The sequence shown here is derived from an EMBL/GenBank/DDBJ whole genome shotgun (WGS) entry which is preliminary data.</text>
</comment>
<keyword evidence="4" id="KW-1185">Reference proteome</keyword>
<proteinExistence type="predicted"/>
<gene>
    <name evidence="3" type="ORF">JTE90_027165</name>
</gene>